<feature type="transmembrane region" description="Helical" evidence="5">
    <location>
        <begin position="58"/>
        <end position="79"/>
    </location>
</feature>
<organism evidence="6 7">
    <name type="scientific">Kwoniella dendrophila CBS 6074</name>
    <dbReference type="NCBI Taxonomy" id="1295534"/>
    <lineage>
        <taxon>Eukaryota</taxon>
        <taxon>Fungi</taxon>
        <taxon>Dikarya</taxon>
        <taxon>Basidiomycota</taxon>
        <taxon>Agaricomycotina</taxon>
        <taxon>Tremellomycetes</taxon>
        <taxon>Tremellales</taxon>
        <taxon>Cryptococcaceae</taxon>
        <taxon>Kwoniella</taxon>
    </lineage>
</organism>
<dbReference type="InterPro" id="IPR002994">
    <property type="entry name" value="Surf1/Shy1"/>
</dbReference>
<keyword evidence="5" id="KW-0999">Mitochondrion inner membrane</keyword>
<accession>A0AAX4JI68</accession>
<keyword evidence="5" id="KW-0496">Mitochondrion</keyword>
<dbReference type="InterPro" id="IPR045214">
    <property type="entry name" value="Surf1/Surf4"/>
</dbReference>
<proteinExistence type="inferred from homology"/>
<sequence>MSRPFISSLSAPLRRSIVSSKKSSISKPCIRFNSTSSTFTSATTQPKYTTKNTLRSQLLRPTTLVLICVPILTGFLGVWQLQRLQWKLNLIEEVDRNLQKQPMLLPDNINLSALPEFSFRRVILRGKFEGPAILQGPQTKDGFPGYHLILPFKREGSGSTILVNRGFITTTRATAIREKRQAVPGLSEDGFTGDGKTYELEGMLTKSGEKTFFTPPNNPQTNEWFWKDLINMTQWVGGEKRGVQPVLVDVIEEPDTAPTFLMNQGIPVGRPPHVELRNQHAQYAGIWLSLSASTTVMLAFVLSRGKGAPKTRRPKL</sequence>
<evidence type="ECO:0000256" key="1">
    <source>
        <dbReference type="ARBA" id="ARBA00004370"/>
    </source>
</evidence>
<protein>
    <recommendedName>
        <fullName evidence="5">SURF1-like protein</fullName>
    </recommendedName>
</protein>
<name>A0AAX4JI68_9TREE</name>
<comment type="function">
    <text evidence="5">Probably involved in the biogenesis of the COX complex.</text>
</comment>
<keyword evidence="4 5" id="KW-0472">Membrane</keyword>
<dbReference type="EMBL" id="CP144098">
    <property type="protein sequence ID" value="WWC85166.1"/>
    <property type="molecule type" value="Genomic_DNA"/>
</dbReference>
<feature type="transmembrane region" description="Helical" evidence="5">
    <location>
        <begin position="284"/>
        <end position="303"/>
    </location>
</feature>
<keyword evidence="7" id="KW-1185">Reference proteome</keyword>
<comment type="subcellular location">
    <subcellularLocation>
        <location evidence="1">Membrane</location>
    </subcellularLocation>
    <subcellularLocation>
        <location evidence="5">Mitochondrion inner membrane</location>
        <topology evidence="5">Multi-pass membrane protein</topology>
    </subcellularLocation>
</comment>
<comment type="similarity">
    <text evidence="5">Belongs to the SURF1 family.</text>
</comment>
<dbReference type="CDD" id="cd06662">
    <property type="entry name" value="SURF1"/>
    <property type="match status" value="1"/>
</dbReference>
<evidence type="ECO:0000256" key="3">
    <source>
        <dbReference type="ARBA" id="ARBA00022989"/>
    </source>
</evidence>
<dbReference type="GO" id="GO:0033617">
    <property type="term" value="P:mitochondrial respiratory chain complex IV assembly"/>
    <property type="evidence" value="ECO:0007669"/>
    <property type="project" value="TreeGrafter"/>
</dbReference>
<dbReference type="PROSITE" id="PS50895">
    <property type="entry name" value="SURF1"/>
    <property type="match status" value="1"/>
</dbReference>
<dbReference type="AlphaFoldDB" id="A0AAX4JI68"/>
<evidence type="ECO:0000256" key="5">
    <source>
        <dbReference type="RuleBase" id="RU363076"/>
    </source>
</evidence>
<dbReference type="Proteomes" id="UP001355207">
    <property type="component" value="Chromosome 1"/>
</dbReference>
<evidence type="ECO:0000313" key="6">
    <source>
        <dbReference type="EMBL" id="WWC85166.1"/>
    </source>
</evidence>
<dbReference type="PANTHER" id="PTHR23427:SF2">
    <property type="entry name" value="SURFEIT LOCUS PROTEIN 1"/>
    <property type="match status" value="1"/>
</dbReference>
<dbReference type="RefSeq" id="XP_066071929.1">
    <property type="nucleotide sequence ID" value="XM_066215832.1"/>
</dbReference>
<dbReference type="PANTHER" id="PTHR23427">
    <property type="entry name" value="SURFEIT LOCUS PROTEIN"/>
    <property type="match status" value="1"/>
</dbReference>
<reference evidence="6 7" key="1">
    <citation type="submission" date="2024-01" db="EMBL/GenBank/DDBJ databases">
        <title>Comparative genomics of Cryptococcus and Kwoniella reveals pathogenesis evolution and contrasting modes of karyotype evolution via chromosome fusion or intercentromeric recombination.</title>
        <authorList>
            <person name="Coelho M.A."/>
            <person name="David-Palma M."/>
            <person name="Shea T."/>
            <person name="Bowers K."/>
            <person name="McGinley-Smith S."/>
            <person name="Mohammad A.W."/>
            <person name="Gnirke A."/>
            <person name="Yurkov A.M."/>
            <person name="Nowrousian M."/>
            <person name="Sun S."/>
            <person name="Cuomo C.A."/>
            <person name="Heitman J."/>
        </authorList>
    </citation>
    <scope>NUCLEOTIDE SEQUENCE [LARGE SCALE GENOMIC DNA]</scope>
    <source>
        <strain evidence="6 7">CBS 6074</strain>
    </source>
</reference>
<evidence type="ECO:0000256" key="2">
    <source>
        <dbReference type="ARBA" id="ARBA00022692"/>
    </source>
</evidence>
<evidence type="ECO:0000256" key="4">
    <source>
        <dbReference type="ARBA" id="ARBA00023136"/>
    </source>
</evidence>
<dbReference type="GeneID" id="91090695"/>
<keyword evidence="3 5" id="KW-1133">Transmembrane helix</keyword>
<dbReference type="Pfam" id="PF02104">
    <property type="entry name" value="SURF1"/>
    <property type="match status" value="1"/>
</dbReference>
<keyword evidence="2 5" id="KW-0812">Transmembrane</keyword>
<evidence type="ECO:0000313" key="7">
    <source>
        <dbReference type="Proteomes" id="UP001355207"/>
    </source>
</evidence>
<gene>
    <name evidence="6" type="ORF">L201_000023</name>
</gene>
<dbReference type="GO" id="GO:0005743">
    <property type="term" value="C:mitochondrial inner membrane"/>
    <property type="evidence" value="ECO:0007669"/>
    <property type="project" value="UniProtKB-SubCell"/>
</dbReference>